<proteinExistence type="predicted"/>
<dbReference type="KEGG" id="ecv:APECO1_1075"/>
<sequence length="104" mass="11968">MENHIDAYLLVRTTFHGRSSSIRLEGYSGSTLRIWRRYSSGSMSFRRQVPISPYNSALRSPSKNIKFLFPRQMAQRAFSAALCLPPPDRQHCNNRVRPTDSVHS</sequence>
<reference evidence="1 2" key="1">
    <citation type="journal article" date="2007" name="J. Bacteriol.">
        <title>The genome sequence of avian pathogenic Escherichia coli strain O1:K1:H7 shares strong similarities with human extraintestinal pathogenic E. coli genomes.</title>
        <authorList>
            <person name="Johnson T.J."/>
            <person name="Kariyawasam S."/>
            <person name="Wannemuehler Y."/>
            <person name="Mangiamele P."/>
            <person name="Johnson S.J."/>
            <person name="Doetkott C."/>
            <person name="Skyberg J.A."/>
            <person name="Lynne A.M."/>
            <person name="Johnson J.R."/>
            <person name="Nolan L.K."/>
        </authorList>
    </citation>
    <scope>NUCLEOTIDE SEQUENCE [LARGE SCALE GENOMIC DNA]</scope>
    <source>
        <strain evidence="1">APEC O1</strain>
    </source>
</reference>
<evidence type="ECO:0000313" key="2">
    <source>
        <dbReference type="Proteomes" id="UP000008216"/>
    </source>
</evidence>
<keyword evidence="2" id="KW-1185">Reference proteome</keyword>
<protein>
    <submittedName>
        <fullName evidence="1">Uncharacterized protein</fullName>
    </submittedName>
</protein>
<evidence type="ECO:0000313" key="1">
    <source>
        <dbReference type="EMBL" id="ABJ01381.1"/>
    </source>
</evidence>
<name>A0A0H2Z009_ECOK1</name>
<accession>A0A0H2Z009</accession>
<dbReference type="AlphaFoldDB" id="A0A0H2Z009"/>
<dbReference type="Proteomes" id="UP000008216">
    <property type="component" value="Chromosome"/>
</dbReference>
<organism evidence="1 2">
    <name type="scientific">Escherichia coli O1:K1 / APEC</name>
    <dbReference type="NCBI Taxonomy" id="405955"/>
    <lineage>
        <taxon>Bacteria</taxon>
        <taxon>Pseudomonadati</taxon>
        <taxon>Pseudomonadota</taxon>
        <taxon>Gammaproteobacteria</taxon>
        <taxon>Enterobacterales</taxon>
        <taxon>Enterobacteriaceae</taxon>
        <taxon>Escherichia</taxon>
    </lineage>
</organism>
<dbReference type="EMBL" id="CP000468">
    <property type="protein sequence ID" value="ABJ01381.1"/>
    <property type="molecule type" value="Genomic_DNA"/>
</dbReference>
<dbReference type="HOGENOM" id="CLU_2368572_0_0_6"/>
<gene>
    <name evidence="1" type="ORF">APECO1_1075</name>
</gene>